<dbReference type="Gene3D" id="1.20.120.160">
    <property type="entry name" value="HPT domain"/>
    <property type="match status" value="1"/>
</dbReference>
<reference evidence="7" key="1">
    <citation type="submission" date="2020-08" db="EMBL/GenBank/DDBJ databases">
        <authorList>
            <person name="Hu Y."/>
            <person name="Nguyen S.V."/>
            <person name="Li F."/>
            <person name="Fanning S."/>
        </authorList>
    </citation>
    <scope>NUCLEOTIDE SEQUENCE</scope>
    <source>
        <strain evidence="7">SYSU D8009</strain>
    </source>
</reference>
<dbReference type="EMBL" id="JACOMF010000005">
    <property type="protein sequence ID" value="MBC4014949.1"/>
    <property type="molecule type" value="Genomic_DNA"/>
</dbReference>
<protein>
    <submittedName>
        <fullName evidence="7">Response regulator</fullName>
    </submittedName>
</protein>
<dbReference type="InterPro" id="IPR011006">
    <property type="entry name" value="CheY-like_superfamily"/>
</dbReference>
<evidence type="ECO:0000256" key="1">
    <source>
        <dbReference type="ARBA" id="ARBA00022553"/>
    </source>
</evidence>
<name>A0A9X0UC87_9PROT</name>
<dbReference type="Pfam" id="PF01627">
    <property type="entry name" value="Hpt"/>
    <property type="match status" value="1"/>
</dbReference>
<dbReference type="CDD" id="cd17546">
    <property type="entry name" value="REC_hyHK_CKI1_RcsC-like"/>
    <property type="match status" value="1"/>
</dbReference>
<evidence type="ECO:0000313" key="8">
    <source>
        <dbReference type="Proteomes" id="UP000600101"/>
    </source>
</evidence>
<dbReference type="GO" id="GO:0004672">
    <property type="term" value="F:protein kinase activity"/>
    <property type="evidence" value="ECO:0007669"/>
    <property type="project" value="UniProtKB-ARBA"/>
</dbReference>
<evidence type="ECO:0000256" key="3">
    <source>
        <dbReference type="PROSITE-ProRule" id="PRU00110"/>
    </source>
</evidence>
<keyword evidence="2" id="KW-0902">Two-component regulatory system</keyword>
<dbReference type="Pfam" id="PF00072">
    <property type="entry name" value="Response_reg"/>
    <property type="match status" value="1"/>
</dbReference>
<feature type="domain" description="HPt" evidence="6">
    <location>
        <begin position="104"/>
        <end position="197"/>
    </location>
</feature>
<dbReference type="SUPFAM" id="SSF52172">
    <property type="entry name" value="CheY-like"/>
    <property type="match status" value="1"/>
</dbReference>
<dbReference type="GO" id="GO:0000160">
    <property type="term" value="P:phosphorelay signal transduction system"/>
    <property type="evidence" value="ECO:0007669"/>
    <property type="project" value="UniProtKB-KW"/>
</dbReference>
<dbReference type="InterPro" id="IPR001789">
    <property type="entry name" value="Sig_transdc_resp-reg_receiver"/>
</dbReference>
<comment type="caution">
    <text evidence="7">The sequence shown here is derived from an EMBL/GenBank/DDBJ whole genome shotgun (WGS) entry which is preliminary data.</text>
</comment>
<dbReference type="AlphaFoldDB" id="A0A9X0UC87"/>
<dbReference type="Proteomes" id="UP000600101">
    <property type="component" value="Unassembled WGS sequence"/>
</dbReference>
<comment type="caution">
    <text evidence="4">Lacks conserved residue(s) required for the propagation of feature annotation.</text>
</comment>
<sequence>MPGLDGITATRLYRAAALGRPHVPILGLTADATPAAVARCRDAGMDGCLVKPVEPSRLAAAVLAHARPAPPLAVPPIVSHPCSRQASVPALDLEVRANLTALGGEDFAAGLLQDFLADAEQTTRLLAEAAGAGDAAGFRAAAHALRSSAANIGARGVFEMCAAAEAIAAPEVATLGARQVAMLTAELDRVRRAGDQG</sequence>
<evidence type="ECO:0000259" key="6">
    <source>
        <dbReference type="PROSITE" id="PS50894"/>
    </source>
</evidence>
<dbReference type="InterPro" id="IPR036641">
    <property type="entry name" value="HPT_dom_sf"/>
</dbReference>
<proteinExistence type="predicted"/>
<organism evidence="7 8">
    <name type="scientific">Siccirubricoccus deserti</name>
    <dbReference type="NCBI Taxonomy" id="2013562"/>
    <lineage>
        <taxon>Bacteria</taxon>
        <taxon>Pseudomonadati</taxon>
        <taxon>Pseudomonadota</taxon>
        <taxon>Alphaproteobacteria</taxon>
        <taxon>Acetobacterales</taxon>
        <taxon>Roseomonadaceae</taxon>
        <taxon>Siccirubricoccus</taxon>
    </lineage>
</organism>
<keyword evidence="8" id="KW-1185">Reference proteome</keyword>
<dbReference type="GO" id="GO:0005886">
    <property type="term" value="C:plasma membrane"/>
    <property type="evidence" value="ECO:0007669"/>
    <property type="project" value="UniProtKB-SubCell"/>
</dbReference>
<dbReference type="GO" id="GO:0005524">
    <property type="term" value="F:ATP binding"/>
    <property type="evidence" value="ECO:0007669"/>
    <property type="project" value="UniProtKB-KW"/>
</dbReference>
<evidence type="ECO:0000256" key="4">
    <source>
        <dbReference type="PROSITE-ProRule" id="PRU00169"/>
    </source>
</evidence>
<keyword evidence="1 3" id="KW-0597">Phosphoprotein</keyword>
<evidence type="ECO:0000313" key="7">
    <source>
        <dbReference type="EMBL" id="MBC4014949.1"/>
    </source>
</evidence>
<dbReference type="PROSITE" id="PS50110">
    <property type="entry name" value="RESPONSE_REGULATORY"/>
    <property type="match status" value="1"/>
</dbReference>
<dbReference type="PANTHER" id="PTHR45339">
    <property type="entry name" value="HYBRID SIGNAL TRANSDUCTION HISTIDINE KINASE J"/>
    <property type="match status" value="1"/>
</dbReference>
<feature type="modified residue" description="Phosphohistidine" evidence="3">
    <location>
        <position position="143"/>
    </location>
</feature>
<evidence type="ECO:0000256" key="2">
    <source>
        <dbReference type="ARBA" id="ARBA00023012"/>
    </source>
</evidence>
<dbReference type="SUPFAM" id="SSF47226">
    <property type="entry name" value="Histidine-containing phosphotransfer domain, HPT domain"/>
    <property type="match status" value="1"/>
</dbReference>
<dbReference type="PROSITE" id="PS50894">
    <property type="entry name" value="HPT"/>
    <property type="match status" value="1"/>
</dbReference>
<dbReference type="PANTHER" id="PTHR45339:SF6">
    <property type="entry name" value="SENSORY HISTIDINE PROTEIN KINASE"/>
    <property type="match status" value="1"/>
</dbReference>
<gene>
    <name evidence="7" type="ORF">H7965_06395</name>
</gene>
<feature type="domain" description="Response regulatory" evidence="5">
    <location>
        <begin position="1"/>
        <end position="66"/>
    </location>
</feature>
<evidence type="ECO:0000259" key="5">
    <source>
        <dbReference type="PROSITE" id="PS50110"/>
    </source>
</evidence>
<dbReference type="Gene3D" id="3.40.50.2300">
    <property type="match status" value="1"/>
</dbReference>
<dbReference type="InterPro" id="IPR008207">
    <property type="entry name" value="Sig_transdc_His_kin_Hpt_dom"/>
</dbReference>
<accession>A0A9X0UC87</accession>